<dbReference type="EMBL" id="MU839829">
    <property type="protein sequence ID" value="KAK1758649.1"/>
    <property type="molecule type" value="Genomic_DNA"/>
</dbReference>
<evidence type="ECO:0000313" key="4">
    <source>
        <dbReference type="Proteomes" id="UP001239445"/>
    </source>
</evidence>
<dbReference type="GO" id="GO:0003723">
    <property type="term" value="F:RNA binding"/>
    <property type="evidence" value="ECO:0007669"/>
    <property type="project" value="InterPro"/>
</dbReference>
<dbReference type="InterPro" id="IPR002466">
    <property type="entry name" value="A_deamin"/>
</dbReference>
<proteinExistence type="predicted"/>
<dbReference type="AlphaFoldDB" id="A0AAJ0BI07"/>
<reference evidence="3" key="1">
    <citation type="submission" date="2023-06" db="EMBL/GenBank/DDBJ databases">
        <title>Genome-scale phylogeny and comparative genomics of the fungal order Sordariales.</title>
        <authorList>
            <consortium name="Lawrence Berkeley National Laboratory"/>
            <person name="Hensen N."/>
            <person name="Bonometti L."/>
            <person name="Westerberg I."/>
            <person name="Brannstrom I.O."/>
            <person name="Guillou S."/>
            <person name="Cros-Aarteil S."/>
            <person name="Calhoun S."/>
            <person name="Haridas S."/>
            <person name="Kuo A."/>
            <person name="Mondo S."/>
            <person name="Pangilinan J."/>
            <person name="Riley R."/>
            <person name="Labutti K."/>
            <person name="Andreopoulos B."/>
            <person name="Lipzen A."/>
            <person name="Chen C."/>
            <person name="Yanf M."/>
            <person name="Daum C."/>
            <person name="Ng V."/>
            <person name="Clum A."/>
            <person name="Steindorff A."/>
            <person name="Ohm R."/>
            <person name="Martin F."/>
            <person name="Silar P."/>
            <person name="Natvig D."/>
            <person name="Lalanne C."/>
            <person name="Gautier V."/>
            <person name="Ament-Velasquez S.L."/>
            <person name="Kruys A."/>
            <person name="Hutchinson M.I."/>
            <person name="Powell A.J."/>
            <person name="Barry K."/>
            <person name="Miller A.N."/>
            <person name="Grigoriev I.V."/>
            <person name="Debuchy R."/>
            <person name="Gladieux P."/>
            <person name="Thoren M.H."/>
            <person name="Johannesson H."/>
        </authorList>
    </citation>
    <scope>NUCLEOTIDE SEQUENCE</scope>
    <source>
        <strain evidence="3">PSN4</strain>
    </source>
</reference>
<feature type="compositionally biased region" description="Low complexity" evidence="1">
    <location>
        <begin position="166"/>
        <end position="181"/>
    </location>
</feature>
<dbReference type="InterPro" id="IPR042935">
    <property type="entry name" value="Tad1"/>
</dbReference>
<accession>A0AAJ0BI07</accession>
<dbReference type="Pfam" id="PF02137">
    <property type="entry name" value="A_deamin"/>
    <property type="match status" value="1"/>
</dbReference>
<dbReference type="PANTHER" id="PTHR47803:SF1">
    <property type="entry name" value="TRNA-SPECIFIC ADENOSINE DEAMINASE 1"/>
    <property type="match status" value="1"/>
</dbReference>
<name>A0AAJ0BI07_9PEZI</name>
<dbReference type="PROSITE" id="PS50141">
    <property type="entry name" value="A_DEAMIN_EDITASE"/>
    <property type="match status" value="1"/>
</dbReference>
<dbReference type="SMART" id="SM00552">
    <property type="entry name" value="ADEAMc"/>
    <property type="match status" value="1"/>
</dbReference>
<organism evidence="3 4">
    <name type="scientific">Echria macrotheca</name>
    <dbReference type="NCBI Taxonomy" id="438768"/>
    <lineage>
        <taxon>Eukaryota</taxon>
        <taxon>Fungi</taxon>
        <taxon>Dikarya</taxon>
        <taxon>Ascomycota</taxon>
        <taxon>Pezizomycotina</taxon>
        <taxon>Sordariomycetes</taxon>
        <taxon>Sordariomycetidae</taxon>
        <taxon>Sordariales</taxon>
        <taxon>Schizotheciaceae</taxon>
        <taxon>Echria</taxon>
    </lineage>
</organism>
<gene>
    <name evidence="3" type="ORF">QBC47DRAFT_375360</name>
</gene>
<keyword evidence="4" id="KW-1185">Reference proteome</keyword>
<dbReference type="GO" id="GO:0002100">
    <property type="term" value="P:tRNA wobble adenosine to inosine editing"/>
    <property type="evidence" value="ECO:0007669"/>
    <property type="project" value="InterPro"/>
</dbReference>
<sequence>MDEGDEIARTVLEEFRRLPSKRKPAVRDNGLHEWVPLSGIVAKGPGFINCIALATGMKCLPASKLAQSNGVAIHDWHAEILALRAFNLFILQECQHLTQGAENSDFLIRRTNDKLDASSSTAQPLQPFTWNQAVTLHMYCSEAPCGDASMELIMAAQADASPWDIPTSTTTTPTPETAPPTQDKNDTPPPSLPGRAYFSQLGIVRRKPARGDAPPTLSKSCSDKIALKQATSLLTSLTSLLVSPEHIYLASLVLPESQHSPVACERCFSSRMSSLAGRVWEGGYAFTPFRVETTGQEFEYSKREVARRAERTSASNLAVMWTGHGTEEGIVGGVLQGRRQFDLKGASMASRRGMWKLAAGIAGLLDGIPSSLAEGTYDELKMGTWLELRRAVKDDVRHAMKGWVRNTEGGGFTLL</sequence>
<comment type="caution">
    <text evidence="3">The sequence shown here is derived from an EMBL/GenBank/DDBJ whole genome shotgun (WGS) entry which is preliminary data.</text>
</comment>
<feature type="domain" description="A to I editase" evidence="2">
    <location>
        <begin position="52"/>
        <end position="384"/>
    </location>
</feature>
<dbReference type="Proteomes" id="UP001239445">
    <property type="component" value="Unassembled WGS sequence"/>
</dbReference>
<protein>
    <submittedName>
        <fullName evidence="3">Adenosine deaminase/editase</fullName>
    </submittedName>
</protein>
<dbReference type="GO" id="GO:0043829">
    <property type="term" value="F:tRNA-specific adenosine-37 deaminase activity"/>
    <property type="evidence" value="ECO:0007669"/>
    <property type="project" value="TreeGrafter"/>
</dbReference>
<evidence type="ECO:0000259" key="2">
    <source>
        <dbReference type="PROSITE" id="PS50141"/>
    </source>
</evidence>
<evidence type="ECO:0000313" key="3">
    <source>
        <dbReference type="EMBL" id="KAK1758649.1"/>
    </source>
</evidence>
<feature type="region of interest" description="Disordered" evidence="1">
    <location>
        <begin position="163"/>
        <end position="195"/>
    </location>
</feature>
<dbReference type="PANTHER" id="PTHR47803">
    <property type="entry name" value="TRNA-SPECIFIC ADENOSINE DEAMINASE 1"/>
    <property type="match status" value="1"/>
</dbReference>
<evidence type="ECO:0000256" key="1">
    <source>
        <dbReference type="SAM" id="MobiDB-lite"/>
    </source>
</evidence>